<feature type="domain" description="ABC transmembrane type-1" evidence="8">
    <location>
        <begin position="106"/>
        <end position="304"/>
    </location>
</feature>
<dbReference type="AlphaFoldDB" id="A0A940WQF1"/>
<dbReference type="GO" id="GO:0055085">
    <property type="term" value="P:transmembrane transport"/>
    <property type="evidence" value="ECO:0007669"/>
    <property type="project" value="InterPro"/>
</dbReference>
<keyword evidence="2 7" id="KW-0813">Transport</keyword>
<dbReference type="PANTHER" id="PTHR43386:SF6">
    <property type="entry name" value="ABC TRANSPORTER PERMEASE PROTEIN"/>
    <property type="match status" value="1"/>
</dbReference>
<dbReference type="PROSITE" id="PS50928">
    <property type="entry name" value="ABC_TM1"/>
    <property type="match status" value="1"/>
</dbReference>
<evidence type="ECO:0000256" key="1">
    <source>
        <dbReference type="ARBA" id="ARBA00004651"/>
    </source>
</evidence>
<dbReference type="Proteomes" id="UP000674234">
    <property type="component" value="Unassembled WGS sequence"/>
</dbReference>
<dbReference type="EMBL" id="JAFCNB010000008">
    <property type="protein sequence ID" value="MBP2705615.1"/>
    <property type="molecule type" value="Genomic_DNA"/>
</dbReference>
<evidence type="ECO:0000313" key="10">
    <source>
        <dbReference type="Proteomes" id="UP000674234"/>
    </source>
</evidence>
<dbReference type="Gene3D" id="1.10.3720.10">
    <property type="entry name" value="MetI-like"/>
    <property type="match status" value="1"/>
</dbReference>
<feature type="transmembrane region" description="Helical" evidence="7">
    <location>
        <begin position="228"/>
        <end position="248"/>
    </location>
</feature>
<keyword evidence="3" id="KW-1003">Cell membrane</keyword>
<evidence type="ECO:0000256" key="4">
    <source>
        <dbReference type="ARBA" id="ARBA00022692"/>
    </source>
</evidence>
<reference evidence="9" key="1">
    <citation type="submission" date="2021-02" db="EMBL/GenBank/DDBJ databases">
        <title>Draft genome sequence of Microbispora sp. RL4-1S isolated from rice leaves in Thailand.</title>
        <authorList>
            <person name="Muangham S."/>
            <person name="Duangmal K."/>
        </authorList>
    </citation>
    <scope>NUCLEOTIDE SEQUENCE</scope>
    <source>
        <strain evidence="9">RL4-1S</strain>
    </source>
</reference>
<dbReference type="InterPro" id="IPR000515">
    <property type="entry name" value="MetI-like"/>
</dbReference>
<protein>
    <submittedName>
        <fullName evidence="9">ABC transporter permease</fullName>
    </submittedName>
</protein>
<evidence type="ECO:0000256" key="6">
    <source>
        <dbReference type="ARBA" id="ARBA00023136"/>
    </source>
</evidence>
<organism evidence="9 10">
    <name type="scientific">Microbispora oryzae</name>
    <dbReference type="NCBI Taxonomy" id="2806554"/>
    <lineage>
        <taxon>Bacteria</taxon>
        <taxon>Bacillati</taxon>
        <taxon>Actinomycetota</taxon>
        <taxon>Actinomycetes</taxon>
        <taxon>Streptosporangiales</taxon>
        <taxon>Streptosporangiaceae</taxon>
        <taxon>Microbispora</taxon>
    </lineage>
</organism>
<keyword evidence="6 7" id="KW-0472">Membrane</keyword>
<dbReference type="InterPro" id="IPR035906">
    <property type="entry name" value="MetI-like_sf"/>
</dbReference>
<keyword evidence="5 7" id="KW-1133">Transmembrane helix</keyword>
<dbReference type="PANTHER" id="PTHR43386">
    <property type="entry name" value="OLIGOPEPTIDE TRANSPORT SYSTEM PERMEASE PROTEIN APPC"/>
    <property type="match status" value="1"/>
</dbReference>
<evidence type="ECO:0000256" key="5">
    <source>
        <dbReference type="ARBA" id="ARBA00022989"/>
    </source>
</evidence>
<dbReference type="Pfam" id="PF12911">
    <property type="entry name" value="OppC_N"/>
    <property type="match status" value="1"/>
</dbReference>
<name>A0A940WQF1_9ACTN</name>
<keyword evidence="4 7" id="KW-0812">Transmembrane</keyword>
<feature type="transmembrane region" description="Helical" evidence="7">
    <location>
        <begin position="175"/>
        <end position="193"/>
    </location>
</feature>
<evidence type="ECO:0000259" key="8">
    <source>
        <dbReference type="PROSITE" id="PS50928"/>
    </source>
</evidence>
<dbReference type="RefSeq" id="WP_210156884.1">
    <property type="nucleotide sequence ID" value="NZ_JAFCNB010000008.1"/>
</dbReference>
<keyword evidence="10" id="KW-1185">Reference proteome</keyword>
<dbReference type="GO" id="GO:0005886">
    <property type="term" value="C:plasma membrane"/>
    <property type="evidence" value="ECO:0007669"/>
    <property type="project" value="UniProtKB-SubCell"/>
</dbReference>
<evidence type="ECO:0000256" key="2">
    <source>
        <dbReference type="ARBA" id="ARBA00022448"/>
    </source>
</evidence>
<feature type="transmembrane region" description="Helical" evidence="7">
    <location>
        <begin position="285"/>
        <end position="304"/>
    </location>
</feature>
<gene>
    <name evidence="9" type="ORF">JOL79_17520</name>
</gene>
<dbReference type="CDD" id="cd06261">
    <property type="entry name" value="TM_PBP2"/>
    <property type="match status" value="1"/>
</dbReference>
<sequence>MSEPTVTQDLIQHTEQPTEALAGVRSNRPRSLWRDTWDILKRRPIFWISLALLVMFLLMAAFPSLFTHKDPSYAQLAKGMDPPSSEAWFGYDLQGRDVFARTVYGARASIVVGVSATLLTVLLGGVTGVLAAYYSRWLDAIISRVGEMFLGVPYVLGGIIILGTIAPAQTSPNEVMIMAVVVLVLAVLGWPILMRIARSAVIQAKHQDYVQAARALGAGPIRIIFKHLLPNSLAPILVYSTITIGSYIGAEATLSLLGIGLRPPVISWGIAIADHTRYIRTGAHAMLFPALFLSLCVLTFVMLGEAVRDALDPKLR</sequence>
<feature type="transmembrane region" description="Helical" evidence="7">
    <location>
        <begin position="145"/>
        <end position="169"/>
    </location>
</feature>
<comment type="similarity">
    <text evidence="7">Belongs to the binding-protein-dependent transport system permease family.</text>
</comment>
<comment type="subcellular location">
    <subcellularLocation>
        <location evidence="1 7">Cell membrane</location>
        <topology evidence="1 7">Multi-pass membrane protein</topology>
    </subcellularLocation>
</comment>
<evidence type="ECO:0000313" key="9">
    <source>
        <dbReference type="EMBL" id="MBP2705615.1"/>
    </source>
</evidence>
<dbReference type="InterPro" id="IPR050366">
    <property type="entry name" value="BP-dependent_transpt_permease"/>
</dbReference>
<comment type="caution">
    <text evidence="9">The sequence shown here is derived from an EMBL/GenBank/DDBJ whole genome shotgun (WGS) entry which is preliminary data.</text>
</comment>
<dbReference type="Pfam" id="PF00528">
    <property type="entry name" value="BPD_transp_1"/>
    <property type="match status" value="1"/>
</dbReference>
<feature type="transmembrane region" description="Helical" evidence="7">
    <location>
        <begin position="44"/>
        <end position="66"/>
    </location>
</feature>
<feature type="transmembrane region" description="Helical" evidence="7">
    <location>
        <begin position="110"/>
        <end position="133"/>
    </location>
</feature>
<dbReference type="InterPro" id="IPR025966">
    <property type="entry name" value="OppC_N"/>
</dbReference>
<evidence type="ECO:0000256" key="3">
    <source>
        <dbReference type="ARBA" id="ARBA00022475"/>
    </source>
</evidence>
<accession>A0A940WQF1</accession>
<proteinExistence type="inferred from homology"/>
<evidence type="ECO:0000256" key="7">
    <source>
        <dbReference type="RuleBase" id="RU363032"/>
    </source>
</evidence>
<dbReference type="SUPFAM" id="SSF161098">
    <property type="entry name" value="MetI-like"/>
    <property type="match status" value="1"/>
</dbReference>